<dbReference type="AlphaFoldDB" id="A0A4R2R293"/>
<organism evidence="1 2">
    <name type="scientific">Tamaricihabitans halophyticus</name>
    <dbReference type="NCBI Taxonomy" id="1262583"/>
    <lineage>
        <taxon>Bacteria</taxon>
        <taxon>Bacillati</taxon>
        <taxon>Actinomycetota</taxon>
        <taxon>Actinomycetes</taxon>
        <taxon>Pseudonocardiales</taxon>
        <taxon>Pseudonocardiaceae</taxon>
        <taxon>Tamaricihabitans</taxon>
    </lineage>
</organism>
<accession>A0A4R2R293</accession>
<keyword evidence="2" id="KW-1185">Reference proteome</keyword>
<comment type="caution">
    <text evidence="1">The sequence shown here is derived from an EMBL/GenBank/DDBJ whole genome shotgun (WGS) entry which is preliminary data.</text>
</comment>
<evidence type="ECO:0000313" key="1">
    <source>
        <dbReference type="EMBL" id="TCP53601.1"/>
    </source>
</evidence>
<sequence length="49" mass="5930">MAWRRRTRGRHGRPARVKVVMDEAHGWPRVTRVQLPMEPHPLEIPRRPR</sequence>
<name>A0A4R2R293_9PSEU</name>
<proteinExistence type="predicted"/>
<evidence type="ECO:0000313" key="2">
    <source>
        <dbReference type="Proteomes" id="UP000294911"/>
    </source>
</evidence>
<gene>
    <name evidence="1" type="ORF">EV191_104168</name>
</gene>
<dbReference type="EMBL" id="SLXQ01000004">
    <property type="protein sequence ID" value="TCP53601.1"/>
    <property type="molecule type" value="Genomic_DNA"/>
</dbReference>
<reference evidence="1 2" key="1">
    <citation type="submission" date="2019-03" db="EMBL/GenBank/DDBJ databases">
        <title>Genomic Encyclopedia of Type Strains, Phase IV (KMG-IV): sequencing the most valuable type-strain genomes for metagenomic binning, comparative biology and taxonomic classification.</title>
        <authorList>
            <person name="Goeker M."/>
        </authorList>
    </citation>
    <scope>NUCLEOTIDE SEQUENCE [LARGE SCALE GENOMIC DNA]</scope>
    <source>
        <strain evidence="1 2">DSM 45765</strain>
    </source>
</reference>
<protein>
    <submittedName>
        <fullName evidence="1">Uncharacterized protein</fullName>
    </submittedName>
</protein>
<dbReference type="Proteomes" id="UP000294911">
    <property type="component" value="Unassembled WGS sequence"/>
</dbReference>